<comment type="caution">
    <text evidence="1">The sequence shown here is derived from an EMBL/GenBank/DDBJ whole genome shotgun (WGS) entry which is preliminary data.</text>
</comment>
<evidence type="ECO:0000313" key="1">
    <source>
        <dbReference type="EMBL" id="KAK3212417.1"/>
    </source>
</evidence>
<organism evidence="1 2">
    <name type="scientific">Dipteronia sinensis</name>
    <dbReference type="NCBI Taxonomy" id="43782"/>
    <lineage>
        <taxon>Eukaryota</taxon>
        <taxon>Viridiplantae</taxon>
        <taxon>Streptophyta</taxon>
        <taxon>Embryophyta</taxon>
        <taxon>Tracheophyta</taxon>
        <taxon>Spermatophyta</taxon>
        <taxon>Magnoliopsida</taxon>
        <taxon>eudicotyledons</taxon>
        <taxon>Gunneridae</taxon>
        <taxon>Pentapetalae</taxon>
        <taxon>rosids</taxon>
        <taxon>malvids</taxon>
        <taxon>Sapindales</taxon>
        <taxon>Sapindaceae</taxon>
        <taxon>Hippocastanoideae</taxon>
        <taxon>Acereae</taxon>
        <taxon>Dipteronia</taxon>
    </lineage>
</organism>
<gene>
    <name evidence="1" type="ORF">Dsin_017123</name>
</gene>
<name>A0AAE0AFQ5_9ROSI</name>
<evidence type="ECO:0000313" key="2">
    <source>
        <dbReference type="Proteomes" id="UP001281410"/>
    </source>
</evidence>
<proteinExistence type="predicted"/>
<accession>A0AAE0AFQ5</accession>
<dbReference type="AlphaFoldDB" id="A0AAE0AFQ5"/>
<sequence length="58" mass="6532">MQTPFRSYLQDMLTLVKKENAECNALGALPPYHSISILYGVVLLNELNRSMGIMVLMC</sequence>
<dbReference type="Proteomes" id="UP001281410">
    <property type="component" value="Unassembled WGS sequence"/>
</dbReference>
<dbReference type="EMBL" id="JANJYJ010000005">
    <property type="protein sequence ID" value="KAK3212417.1"/>
    <property type="molecule type" value="Genomic_DNA"/>
</dbReference>
<protein>
    <submittedName>
        <fullName evidence="1">Uncharacterized protein</fullName>
    </submittedName>
</protein>
<reference evidence="1" key="1">
    <citation type="journal article" date="2023" name="Plant J.">
        <title>Genome sequences and population genomics provide insights into the demographic history, inbreeding, and mutation load of two 'living fossil' tree species of Dipteronia.</title>
        <authorList>
            <person name="Feng Y."/>
            <person name="Comes H.P."/>
            <person name="Chen J."/>
            <person name="Zhu S."/>
            <person name="Lu R."/>
            <person name="Zhang X."/>
            <person name="Li P."/>
            <person name="Qiu J."/>
            <person name="Olsen K.M."/>
            <person name="Qiu Y."/>
        </authorList>
    </citation>
    <scope>NUCLEOTIDE SEQUENCE</scope>
    <source>
        <strain evidence="1">NBL</strain>
    </source>
</reference>
<keyword evidence="2" id="KW-1185">Reference proteome</keyword>